<evidence type="ECO:0000313" key="9">
    <source>
        <dbReference type="Proteomes" id="UP000015102"/>
    </source>
</evidence>
<feature type="domain" description="ABC-2 type transporter transmembrane" evidence="7">
    <location>
        <begin position="160"/>
        <end position="316"/>
    </location>
</feature>
<dbReference type="EnsemblMetazoa" id="MESCA007360-RA">
    <property type="protein sequence ID" value="MESCA007360-PA"/>
    <property type="gene ID" value="MESCA007360"/>
</dbReference>
<evidence type="ECO:0000313" key="8">
    <source>
        <dbReference type="EnsemblMetazoa" id="MESCA007360-PA"/>
    </source>
</evidence>
<dbReference type="Pfam" id="PF01061">
    <property type="entry name" value="ABC2_membrane"/>
    <property type="match status" value="1"/>
</dbReference>
<feature type="transmembrane region" description="Helical" evidence="6">
    <location>
        <begin position="181"/>
        <end position="202"/>
    </location>
</feature>
<keyword evidence="4 6" id="KW-1133">Transmembrane helix</keyword>
<dbReference type="HOGENOM" id="CLU_829741_0_0_1"/>
<reference evidence="9" key="1">
    <citation type="submission" date="2013-02" db="EMBL/GenBank/DDBJ databases">
        <authorList>
            <person name="Hughes D."/>
        </authorList>
    </citation>
    <scope>NUCLEOTIDE SEQUENCE</scope>
    <source>
        <strain>Durham</strain>
        <strain evidence="9">NC isolate 2 -- Noor lab</strain>
    </source>
</reference>
<evidence type="ECO:0000256" key="3">
    <source>
        <dbReference type="ARBA" id="ARBA00022692"/>
    </source>
</evidence>
<dbReference type="PANTHER" id="PTHR48041:SF133">
    <property type="entry name" value="GH24286P"/>
    <property type="match status" value="1"/>
</dbReference>
<evidence type="ECO:0000256" key="4">
    <source>
        <dbReference type="ARBA" id="ARBA00022989"/>
    </source>
</evidence>
<keyword evidence="2" id="KW-0813">Transport</keyword>
<dbReference type="STRING" id="36166.T1GUF0"/>
<dbReference type="AlphaFoldDB" id="T1GUF0"/>
<keyword evidence="9" id="KW-1185">Reference proteome</keyword>
<dbReference type="GO" id="GO:0005886">
    <property type="term" value="C:plasma membrane"/>
    <property type="evidence" value="ECO:0007669"/>
    <property type="project" value="TreeGrafter"/>
</dbReference>
<evidence type="ECO:0000256" key="6">
    <source>
        <dbReference type="SAM" id="Phobius"/>
    </source>
</evidence>
<dbReference type="EMBL" id="CAQQ02189684">
    <property type="status" value="NOT_ANNOTATED_CDS"/>
    <property type="molecule type" value="Genomic_DNA"/>
</dbReference>
<reference evidence="8" key="2">
    <citation type="submission" date="2015-06" db="UniProtKB">
        <authorList>
            <consortium name="EnsemblMetazoa"/>
        </authorList>
    </citation>
    <scope>IDENTIFICATION</scope>
</reference>
<accession>T1GUF0</accession>
<evidence type="ECO:0000259" key="7">
    <source>
        <dbReference type="Pfam" id="PF01061"/>
    </source>
</evidence>
<dbReference type="PANTHER" id="PTHR48041">
    <property type="entry name" value="ABC TRANSPORTER G FAMILY MEMBER 28"/>
    <property type="match status" value="1"/>
</dbReference>
<keyword evidence="3 6" id="KW-0812">Transmembrane</keyword>
<evidence type="ECO:0000256" key="2">
    <source>
        <dbReference type="ARBA" id="ARBA00022448"/>
    </source>
</evidence>
<dbReference type="InterPro" id="IPR013525">
    <property type="entry name" value="ABC2_TM"/>
</dbReference>
<evidence type="ECO:0000256" key="5">
    <source>
        <dbReference type="ARBA" id="ARBA00023136"/>
    </source>
</evidence>
<feature type="transmembrane region" description="Helical" evidence="6">
    <location>
        <begin position="292"/>
        <end position="325"/>
    </location>
</feature>
<keyword evidence="5 6" id="KW-0472">Membrane</keyword>
<dbReference type="InterPro" id="IPR050352">
    <property type="entry name" value="ABCG_transporters"/>
</dbReference>
<feature type="transmembrane region" description="Helical" evidence="6">
    <location>
        <begin position="255"/>
        <end position="280"/>
    </location>
</feature>
<organism evidence="8 9">
    <name type="scientific">Megaselia scalaris</name>
    <name type="common">Humpbacked fly</name>
    <name type="synonym">Phora scalaris</name>
    <dbReference type="NCBI Taxonomy" id="36166"/>
    <lineage>
        <taxon>Eukaryota</taxon>
        <taxon>Metazoa</taxon>
        <taxon>Ecdysozoa</taxon>
        <taxon>Arthropoda</taxon>
        <taxon>Hexapoda</taxon>
        <taxon>Insecta</taxon>
        <taxon>Pterygota</taxon>
        <taxon>Neoptera</taxon>
        <taxon>Endopterygota</taxon>
        <taxon>Diptera</taxon>
        <taxon>Brachycera</taxon>
        <taxon>Muscomorpha</taxon>
        <taxon>Platypezoidea</taxon>
        <taxon>Phoridae</taxon>
        <taxon>Megaseliini</taxon>
        <taxon>Megaselia</taxon>
    </lineage>
</organism>
<feature type="transmembrane region" description="Helical" evidence="6">
    <location>
        <begin position="214"/>
        <end position="235"/>
    </location>
</feature>
<name>T1GUF0_MEGSC</name>
<protein>
    <recommendedName>
        <fullName evidence="7">ABC-2 type transporter transmembrane domain-containing protein</fullName>
    </recommendedName>
</protein>
<dbReference type="GO" id="GO:0140359">
    <property type="term" value="F:ABC-type transporter activity"/>
    <property type="evidence" value="ECO:0007669"/>
    <property type="project" value="InterPro"/>
</dbReference>
<sequence>MFDFLYTIAEGQCIYSGSPKLVVPFLRDMGLSCPESYNPADYLMEIATNDYGEQNDKLVEKMRNGCNTSFRLKGADDLAALMVVEKHMQSGLITPVQSPRLSSPLSPVAPKLSQIKEVSCSSTWECKTTDSPKKPKIPNLPSIDPGNLCRREMYASPFHQQLAILLMRTFLILWRDKSLTLTRITIHVIMSTLVGFLYFGIGNDGNNALNSFNYIFYTIMFTMYTAFALILLNVIPLEFPIISREHFNRWYSLRAYYIALTLADFPIQFICTFLFILISYCLTFQPMEITRFLLFFCSVLLTSLVGQSIGLVVGASLNVTLFHWLYPILNSPYLE</sequence>
<comment type="subcellular location">
    <subcellularLocation>
        <location evidence="1">Membrane</location>
        <topology evidence="1">Multi-pass membrane protein</topology>
    </subcellularLocation>
</comment>
<dbReference type="Proteomes" id="UP000015102">
    <property type="component" value="Unassembled WGS sequence"/>
</dbReference>
<evidence type="ECO:0000256" key="1">
    <source>
        <dbReference type="ARBA" id="ARBA00004141"/>
    </source>
</evidence>
<dbReference type="OMA" id="CISKEMA"/>
<proteinExistence type="predicted"/>